<dbReference type="RefSeq" id="WP_146621019.1">
    <property type="nucleotide sequence ID" value="NZ_BJCC01000003.1"/>
</dbReference>
<organism evidence="1 2">
    <name type="scientific">Enterococcus florum</name>
    <dbReference type="NCBI Taxonomy" id="2480627"/>
    <lineage>
        <taxon>Bacteria</taxon>
        <taxon>Bacillati</taxon>
        <taxon>Bacillota</taxon>
        <taxon>Bacilli</taxon>
        <taxon>Lactobacillales</taxon>
        <taxon>Enterococcaceae</taxon>
        <taxon>Enterococcus</taxon>
    </lineage>
</organism>
<sequence>MKRDKVFERLAAHALARKEENQQQSLQRRNQVVDLFGIEHKSQGDSAHPATFYISITPDLIYLERFEFKIIISPFAMPIGGRGATGMASIAVTESANGTHTVNPNPHNHTLDAGVTLVSSSVQNVRLKIAGIDMTDAFKKQYPNNWIDGEGVFPNEGFENFDVLKAVEHLWDWQRGVVLSPGYKKVELFATGTFNATLVNYLKYSHTNR</sequence>
<accession>A0A4P5P8G6</accession>
<dbReference type="AlphaFoldDB" id="A0A4P5P8G6"/>
<gene>
    <name evidence="1" type="ORF">NRIC_04020</name>
</gene>
<proteinExistence type="predicted"/>
<reference evidence="2" key="1">
    <citation type="submission" date="2019-02" db="EMBL/GenBank/DDBJ databases">
        <title>Draft genome sequence of Enterococcus sp. Gos25-1.</title>
        <authorList>
            <person name="Tanaka N."/>
            <person name="Shiwa Y."/>
            <person name="Fujita N."/>
        </authorList>
    </citation>
    <scope>NUCLEOTIDE SEQUENCE [LARGE SCALE GENOMIC DNA]</scope>
    <source>
        <strain evidence="2">Gos25-1</strain>
    </source>
</reference>
<evidence type="ECO:0000313" key="1">
    <source>
        <dbReference type="EMBL" id="GCF92511.1"/>
    </source>
</evidence>
<keyword evidence="2" id="KW-1185">Reference proteome</keyword>
<protein>
    <submittedName>
        <fullName evidence="1">Uncharacterized protein</fullName>
    </submittedName>
</protein>
<dbReference type="OrthoDB" id="2182432at2"/>
<dbReference type="EMBL" id="BJCC01000003">
    <property type="protein sequence ID" value="GCF92511.1"/>
    <property type="molecule type" value="Genomic_DNA"/>
</dbReference>
<name>A0A4P5P8G6_9ENTE</name>
<dbReference type="Proteomes" id="UP000290567">
    <property type="component" value="Unassembled WGS sequence"/>
</dbReference>
<comment type="caution">
    <text evidence="1">The sequence shown here is derived from an EMBL/GenBank/DDBJ whole genome shotgun (WGS) entry which is preliminary data.</text>
</comment>
<evidence type="ECO:0000313" key="2">
    <source>
        <dbReference type="Proteomes" id="UP000290567"/>
    </source>
</evidence>